<evidence type="ECO:0000313" key="3">
    <source>
        <dbReference type="Proteomes" id="UP000178099"/>
    </source>
</evidence>
<comment type="caution">
    <text evidence="2">The sequence shown here is derived from an EMBL/GenBank/DDBJ whole genome shotgun (WGS) entry which is preliminary data.</text>
</comment>
<accession>A0A1G2DCC6</accession>
<reference evidence="2 3" key="1">
    <citation type="journal article" date="2016" name="Nat. Commun.">
        <title>Thousands of microbial genomes shed light on interconnected biogeochemical processes in an aquifer system.</title>
        <authorList>
            <person name="Anantharaman K."/>
            <person name="Brown C.T."/>
            <person name="Hug L.A."/>
            <person name="Sharon I."/>
            <person name="Castelle C.J."/>
            <person name="Probst A.J."/>
            <person name="Thomas B.C."/>
            <person name="Singh A."/>
            <person name="Wilkins M.J."/>
            <person name="Karaoz U."/>
            <person name="Brodie E.L."/>
            <person name="Williams K.H."/>
            <person name="Hubbard S.S."/>
            <person name="Banfield J.F."/>
        </authorList>
    </citation>
    <scope>NUCLEOTIDE SEQUENCE [LARGE SCALE GENOMIC DNA]</scope>
</reference>
<dbReference type="EMBL" id="MHLN01000036">
    <property type="protein sequence ID" value="OGZ10581.1"/>
    <property type="molecule type" value="Genomic_DNA"/>
</dbReference>
<evidence type="ECO:0000256" key="1">
    <source>
        <dbReference type="SAM" id="MobiDB-lite"/>
    </source>
</evidence>
<feature type="region of interest" description="Disordered" evidence="1">
    <location>
        <begin position="1"/>
        <end position="25"/>
    </location>
</feature>
<gene>
    <name evidence="2" type="ORF">A3D67_01860</name>
</gene>
<feature type="compositionally biased region" description="Basic and acidic residues" evidence="1">
    <location>
        <begin position="14"/>
        <end position="25"/>
    </location>
</feature>
<name>A0A1G2DCC6_9BACT</name>
<sequence>MSREKTTMSSIGRIHPELLPKDVSGDSVSREKLEEIMQQDDMVVPIDKKERDARKKREFWEQDRWKQEHKSQLDEYGKMIEKYYCGLDIEPRWCVWGSHWNGNVGVLGWIRPGEEDEFAARKLAKIISELGGDARAEKTEWNESLKGGPVYKDSAALNL</sequence>
<organism evidence="2 3">
    <name type="scientific">Candidatus Lloydbacteria bacterium RIFCSPHIGHO2_02_FULL_51_22</name>
    <dbReference type="NCBI Taxonomy" id="1798663"/>
    <lineage>
        <taxon>Bacteria</taxon>
        <taxon>Candidatus Lloydiibacteriota</taxon>
    </lineage>
</organism>
<proteinExistence type="predicted"/>
<dbReference type="Proteomes" id="UP000178099">
    <property type="component" value="Unassembled WGS sequence"/>
</dbReference>
<protein>
    <submittedName>
        <fullName evidence="2">Uncharacterized protein</fullName>
    </submittedName>
</protein>
<dbReference type="AlphaFoldDB" id="A0A1G2DCC6"/>
<evidence type="ECO:0000313" key="2">
    <source>
        <dbReference type="EMBL" id="OGZ10581.1"/>
    </source>
</evidence>